<evidence type="ECO:0000256" key="1">
    <source>
        <dbReference type="ARBA" id="ARBA00022723"/>
    </source>
</evidence>
<dbReference type="GO" id="GO:0019569">
    <property type="term" value="P:L-arabinose catabolic process to D-xylulose 5-phosphate"/>
    <property type="evidence" value="ECO:0007669"/>
    <property type="project" value="TreeGrafter"/>
</dbReference>
<evidence type="ECO:0000256" key="4">
    <source>
        <dbReference type="ARBA" id="ARBA00023235"/>
    </source>
</evidence>
<dbReference type="AlphaFoldDB" id="A0A0C7P0I2"/>
<dbReference type="InterPro" id="IPR003762">
    <property type="entry name" value="Lara_isomerase"/>
</dbReference>
<protein>
    <submittedName>
        <fullName evidence="9">L-arabinose isomerase</fullName>
        <ecNumber evidence="9">5.3.1.4</ecNumber>
    </submittedName>
</protein>
<evidence type="ECO:0000259" key="7">
    <source>
        <dbReference type="Pfam" id="PF11762"/>
    </source>
</evidence>
<dbReference type="EC" id="5.3.1.4" evidence="9"/>
<evidence type="ECO:0000313" key="9">
    <source>
        <dbReference type="EMBL" id="CEP77750.1"/>
    </source>
</evidence>
<dbReference type="RefSeq" id="WP_045087317.1">
    <property type="nucleotide sequence ID" value="NZ_LN824141.1"/>
</dbReference>
<dbReference type="Pfam" id="PF11762">
    <property type="entry name" value="Arabinose_Iso_C"/>
    <property type="match status" value="1"/>
</dbReference>
<keyword evidence="10" id="KW-1185">Reference proteome</keyword>
<feature type="domain" description="L-arabinose isomerase N-terminal" evidence="6">
    <location>
        <begin position="16"/>
        <end position="170"/>
    </location>
</feature>
<gene>
    <name evidence="9" type="primary">araA</name>
    <name evidence="9" type="ORF">DTL3_0424</name>
</gene>
<reference evidence="10" key="1">
    <citation type="submission" date="2014-11" db="EMBL/GenBank/DDBJ databases">
        <authorList>
            <person name="Wibberg D."/>
        </authorList>
    </citation>
    <scope>NUCLEOTIDE SEQUENCE [LARGE SCALE GENOMIC DNA]</scope>
    <source>
        <strain evidence="10">L3</strain>
    </source>
</reference>
<keyword evidence="1" id="KW-0479">Metal-binding</keyword>
<dbReference type="CDD" id="cd00578">
    <property type="entry name" value="L-fuc_L-ara-isomerases"/>
    <property type="match status" value="1"/>
</dbReference>
<organism evidence="9 10">
    <name type="scientific">Defluviitoga tunisiensis</name>
    <dbReference type="NCBI Taxonomy" id="1006576"/>
    <lineage>
        <taxon>Bacteria</taxon>
        <taxon>Thermotogati</taxon>
        <taxon>Thermotogota</taxon>
        <taxon>Thermotogae</taxon>
        <taxon>Petrotogales</taxon>
        <taxon>Petrotogaceae</taxon>
        <taxon>Defluviitoga</taxon>
    </lineage>
</organism>
<keyword evidence="5" id="KW-0119">Carbohydrate metabolism</keyword>
<dbReference type="Pfam" id="PF24856">
    <property type="entry name" value="AraA_central"/>
    <property type="match status" value="1"/>
</dbReference>
<dbReference type="Proteomes" id="UP000032809">
    <property type="component" value="Chromosome I"/>
</dbReference>
<dbReference type="PATRIC" id="fig|1006576.9.peg.418"/>
<keyword evidence="3" id="KW-0464">Manganese</keyword>
<feature type="domain" description="L-arabinose isomerase C-terminal" evidence="7">
    <location>
        <begin position="320"/>
        <end position="462"/>
    </location>
</feature>
<dbReference type="SUPFAM" id="SSF53743">
    <property type="entry name" value="FucI/AraA N-terminal and middle domains"/>
    <property type="match status" value="1"/>
</dbReference>
<keyword evidence="4 9" id="KW-0413">Isomerase</keyword>
<dbReference type="InterPro" id="IPR004216">
    <property type="entry name" value="Fuc/Ara_isomerase_C"/>
</dbReference>
<evidence type="ECO:0000313" key="10">
    <source>
        <dbReference type="Proteomes" id="UP000032809"/>
    </source>
</evidence>
<dbReference type="GO" id="GO:0046872">
    <property type="term" value="F:metal ion binding"/>
    <property type="evidence" value="ECO:0007669"/>
    <property type="project" value="UniProtKB-KW"/>
</dbReference>
<dbReference type="PANTHER" id="PTHR38464">
    <property type="entry name" value="L-ARABINOSE ISOMERASE"/>
    <property type="match status" value="1"/>
</dbReference>
<keyword evidence="2" id="KW-0054">Arabinose catabolism</keyword>
<dbReference type="InterPro" id="IPR038583">
    <property type="entry name" value="AraA_N_sf"/>
</dbReference>
<dbReference type="HOGENOM" id="CLU_045663_0_0_0"/>
<accession>A0A0C7P0I2</accession>
<dbReference type="STRING" id="1006576.DTL3_0424"/>
<evidence type="ECO:0000259" key="6">
    <source>
        <dbReference type="Pfam" id="PF02610"/>
    </source>
</evidence>
<dbReference type="InterPro" id="IPR055390">
    <property type="entry name" value="AraA_central"/>
</dbReference>
<dbReference type="Gene3D" id="3.40.50.10940">
    <property type="match status" value="1"/>
</dbReference>
<dbReference type="Pfam" id="PF02610">
    <property type="entry name" value="AraA_N"/>
    <property type="match status" value="1"/>
</dbReference>
<evidence type="ECO:0000256" key="3">
    <source>
        <dbReference type="ARBA" id="ARBA00023211"/>
    </source>
</evidence>
<proteinExistence type="predicted"/>
<dbReference type="EMBL" id="LN824141">
    <property type="protein sequence ID" value="CEP77750.1"/>
    <property type="molecule type" value="Genomic_DNA"/>
</dbReference>
<dbReference type="PANTHER" id="PTHR38464:SF1">
    <property type="entry name" value="L-ARABINOSE ISOMERASE"/>
    <property type="match status" value="1"/>
</dbReference>
<evidence type="ECO:0000256" key="5">
    <source>
        <dbReference type="ARBA" id="ARBA00023277"/>
    </source>
</evidence>
<name>A0A0C7P0I2_DEFTU</name>
<evidence type="ECO:0000256" key="2">
    <source>
        <dbReference type="ARBA" id="ARBA00022935"/>
    </source>
</evidence>
<dbReference type="OrthoDB" id="9765600at2"/>
<feature type="domain" description="L-arabinose isomerase central" evidence="8">
    <location>
        <begin position="198"/>
        <end position="312"/>
    </location>
</feature>
<dbReference type="GO" id="GO:0005829">
    <property type="term" value="C:cytosol"/>
    <property type="evidence" value="ECO:0007669"/>
    <property type="project" value="TreeGrafter"/>
</dbReference>
<dbReference type="InterPro" id="IPR055389">
    <property type="entry name" value="AraA_N"/>
</dbReference>
<dbReference type="SUPFAM" id="SSF50443">
    <property type="entry name" value="FucI/AraA C-terminal domain-like"/>
    <property type="match status" value="1"/>
</dbReference>
<dbReference type="GO" id="GO:0008733">
    <property type="term" value="F:L-arabinose isomerase activity"/>
    <property type="evidence" value="ECO:0007669"/>
    <property type="project" value="UniProtKB-EC"/>
</dbReference>
<dbReference type="InterPro" id="IPR024664">
    <property type="entry name" value="Ara_Isoase_C"/>
</dbReference>
<dbReference type="PIRSF" id="PIRSF001478">
    <property type="entry name" value="L-ara_isomerase"/>
    <property type="match status" value="1"/>
</dbReference>
<evidence type="ECO:0000259" key="8">
    <source>
        <dbReference type="Pfam" id="PF24856"/>
    </source>
</evidence>
<dbReference type="InterPro" id="IPR009015">
    <property type="entry name" value="Fucose_isomerase_N/cen_sf"/>
</dbReference>
<dbReference type="KEGG" id="dtn:DTL3_0424"/>
<sequence length="466" mass="52715">MIVKRKPKIGILGIMQKLYDKTYPNIVETQSNYVRNVIKELQDIANFKFSRPARDRKDIEQIVEEYNNDKELDGIMIMMLTYSPGQRIVPALKNNKLPIMLANTQPLPSVTQDWNMEHLTYNQGIHGAQDNMNAIVRLGINCPVISGDWKDEAFKKEIEDWALAAQAAKAAKRIRIAVIGRMPGMGDITFDSSALLKKLGVEVVDESMGKIYSYLEKVTKEEIEKVKGENAKNFEIDPNLKEEQYNFAAKFQVAIEKFLKDENYDGYSIYFDSVKDDGRFEQLPLMAASNLMAKGYGYGAEGDALAATAVILGHILGENGHFTEMYAMDFERDSIFMSHMGEGNWKVARKDKPIKLIDRFLGIGDLNNPPTIVFNVQPGQGTIASLAPISEGNFRLVVSKGEVLDSEEYPNVEMPYFHFKPDTGVRDSMKNWLKNGGTHHQCFNIGDIVRRWELFAEMVGIECVRV</sequence>